<organism evidence="5 6">
    <name type="scientific">Leyella stercorea</name>
    <dbReference type="NCBI Taxonomy" id="363265"/>
    <lineage>
        <taxon>Bacteria</taxon>
        <taxon>Pseudomonadati</taxon>
        <taxon>Bacteroidota</taxon>
        <taxon>Bacteroidia</taxon>
        <taxon>Bacteroidales</taxon>
        <taxon>Prevotellaceae</taxon>
        <taxon>Leyella</taxon>
    </lineage>
</organism>
<evidence type="ECO:0000313" key="5">
    <source>
        <dbReference type="EMBL" id="RHK47711.1"/>
    </source>
</evidence>
<feature type="modified residue" description="O-(phosphoribosyl dephospho-coenzyme A)serine" evidence="4">
    <location>
        <position position="13"/>
    </location>
</feature>
<protein>
    <submittedName>
        <fullName evidence="5">Citrate lyase acyl carrier protein</fullName>
        <ecNumber evidence="5">4.1.3.6</ecNumber>
    </submittedName>
</protein>
<keyword evidence="5" id="KW-0456">Lyase</keyword>
<dbReference type="Proteomes" id="UP000286598">
    <property type="component" value="Unassembled WGS sequence"/>
</dbReference>
<dbReference type="EMBL" id="QRNO01000083">
    <property type="protein sequence ID" value="RHK47711.1"/>
    <property type="molecule type" value="Genomic_DNA"/>
</dbReference>
<evidence type="ECO:0000256" key="4">
    <source>
        <dbReference type="PIRSR" id="PIRSR002736-50"/>
    </source>
</evidence>
<dbReference type="OrthoDB" id="1120942at2"/>
<dbReference type="EC" id="4.1.3.6" evidence="5"/>
<accession>A0A3C0CBN2</accession>
<dbReference type="InterPro" id="IPR023439">
    <property type="entry name" value="Mal_deCO2ase/Cit_lyase_ACP"/>
</dbReference>
<dbReference type="GeneID" id="78336627"/>
<keyword evidence="3 4" id="KW-0597">Phosphoprotein</keyword>
<comment type="subcellular location">
    <subcellularLocation>
        <location evidence="1">Cytoplasm</location>
    </subcellularLocation>
</comment>
<name>A0A3C0CBN2_9BACT</name>
<sequence>MELKQATAGTMESGDIMIQIAPCEKEGLNIDLQSSVAYQFGDQIRKVIVETLEGLGITRAEVHATDKGALDCTIRARVTAAAVRATGKDVWKD</sequence>
<gene>
    <name evidence="5" type="primary">citD</name>
    <name evidence="5" type="ORF">DW060_11850</name>
</gene>
<dbReference type="AlphaFoldDB" id="A0A3C0CBN2"/>
<reference evidence="5 6" key="1">
    <citation type="submission" date="2018-08" db="EMBL/GenBank/DDBJ databases">
        <title>A genome reference for cultivated species of the human gut microbiota.</title>
        <authorList>
            <person name="Zou Y."/>
            <person name="Xue W."/>
            <person name="Luo G."/>
        </authorList>
    </citation>
    <scope>NUCLEOTIDE SEQUENCE [LARGE SCALE GENOMIC DNA]</scope>
    <source>
        <strain evidence="5 6">AF42-9</strain>
    </source>
</reference>
<evidence type="ECO:0000313" key="6">
    <source>
        <dbReference type="Proteomes" id="UP000286598"/>
    </source>
</evidence>
<dbReference type="GO" id="GO:0005737">
    <property type="term" value="C:cytoplasm"/>
    <property type="evidence" value="ECO:0007669"/>
    <property type="project" value="UniProtKB-SubCell"/>
</dbReference>
<dbReference type="RefSeq" id="WP_007898241.1">
    <property type="nucleotide sequence ID" value="NZ_BRDO01000018.1"/>
</dbReference>
<comment type="caution">
    <text evidence="5">The sequence shown here is derived from an EMBL/GenBank/DDBJ whole genome shotgun (WGS) entry which is preliminary data.</text>
</comment>
<dbReference type="NCBIfam" id="TIGR01608">
    <property type="entry name" value="citD"/>
    <property type="match status" value="1"/>
</dbReference>
<evidence type="ECO:0000256" key="3">
    <source>
        <dbReference type="ARBA" id="ARBA00022553"/>
    </source>
</evidence>
<dbReference type="Pfam" id="PF06857">
    <property type="entry name" value="ACP"/>
    <property type="match status" value="1"/>
</dbReference>
<proteinExistence type="predicted"/>
<evidence type="ECO:0000256" key="1">
    <source>
        <dbReference type="ARBA" id="ARBA00004496"/>
    </source>
</evidence>
<evidence type="ECO:0000256" key="2">
    <source>
        <dbReference type="ARBA" id="ARBA00022490"/>
    </source>
</evidence>
<dbReference type="GO" id="GO:0008815">
    <property type="term" value="F:citrate (pro-3S)-lyase activity"/>
    <property type="evidence" value="ECO:0007669"/>
    <property type="project" value="UniProtKB-EC"/>
</dbReference>
<keyword evidence="2" id="KW-0963">Cytoplasm</keyword>
<dbReference type="NCBIfam" id="NF009726">
    <property type="entry name" value="PRK13253.1"/>
    <property type="match status" value="1"/>
</dbReference>
<dbReference type="PIRSF" id="PIRSF002736">
    <property type="entry name" value="Citrt_lyas_gamma"/>
    <property type="match status" value="1"/>
</dbReference>
<dbReference type="InterPro" id="IPR006495">
    <property type="entry name" value="CitD"/>
</dbReference>
<keyword evidence="6" id="KW-1185">Reference proteome</keyword>